<comment type="caution">
    <text evidence="7">The sequence shown here is derived from an EMBL/GenBank/DDBJ whole genome shotgun (WGS) entry which is preliminary data.</text>
</comment>
<evidence type="ECO:0000313" key="9">
    <source>
        <dbReference type="Proteomes" id="UP001145799"/>
    </source>
</evidence>
<dbReference type="GO" id="GO:0003700">
    <property type="term" value="F:DNA-binding transcription factor activity"/>
    <property type="evidence" value="ECO:0007669"/>
    <property type="project" value="TreeGrafter"/>
</dbReference>
<dbReference type="InterPro" id="IPR039538">
    <property type="entry name" value="BetI_C"/>
</dbReference>
<dbReference type="InterPro" id="IPR001647">
    <property type="entry name" value="HTH_TetR"/>
</dbReference>
<dbReference type="Proteomes" id="UP001183604">
    <property type="component" value="Unassembled WGS sequence"/>
</dbReference>
<dbReference type="EMBL" id="JAPZVQ010000016">
    <property type="protein sequence ID" value="MDA1387471.1"/>
    <property type="molecule type" value="Genomic_DNA"/>
</dbReference>
<dbReference type="AlphaFoldDB" id="A0A9X3PL30"/>
<name>A0A9X3PL30_9ACTN</name>
<feature type="domain" description="HTH tetR-type" evidence="6">
    <location>
        <begin position="8"/>
        <end position="68"/>
    </location>
</feature>
<sequence length="199" mass="21665">MPRQVDHAARRRQIAEAVFELISEQGTEGATLRLAAARAGVSMGAVQRCFSTKAEMMTFVLEYMNQRVSERVQNRIDASGDPDSAAIMLEQTLIGIVPVDEPSLAETRVWLAFAAQAAVDPALAAIQRRQYADLAALINVLIRAGQGDGDLRADLDPDQEADALITFTDGLNLQILFGRHDSRTALAALEHRLAALRAR</sequence>
<evidence type="ECO:0000313" key="10">
    <source>
        <dbReference type="Proteomes" id="UP001183604"/>
    </source>
</evidence>
<dbReference type="Gene3D" id="1.10.357.10">
    <property type="entry name" value="Tetracycline Repressor, domain 2"/>
    <property type="match status" value="1"/>
</dbReference>
<dbReference type="GO" id="GO:0000976">
    <property type="term" value="F:transcription cis-regulatory region binding"/>
    <property type="evidence" value="ECO:0007669"/>
    <property type="project" value="TreeGrafter"/>
</dbReference>
<keyword evidence="2" id="KW-0805">Transcription regulation</keyword>
<dbReference type="RefSeq" id="WP_270123976.1">
    <property type="nucleotide sequence ID" value="NZ_BAAAOM010000004.1"/>
</dbReference>
<keyword evidence="1" id="KW-0678">Repressor</keyword>
<evidence type="ECO:0000256" key="4">
    <source>
        <dbReference type="ARBA" id="ARBA00023163"/>
    </source>
</evidence>
<evidence type="ECO:0000313" key="7">
    <source>
        <dbReference type="EMBL" id="MDA1387471.1"/>
    </source>
</evidence>
<evidence type="ECO:0000256" key="2">
    <source>
        <dbReference type="ARBA" id="ARBA00023015"/>
    </source>
</evidence>
<dbReference type="InterPro" id="IPR036271">
    <property type="entry name" value="Tet_transcr_reg_TetR-rel_C_sf"/>
</dbReference>
<evidence type="ECO:0000256" key="5">
    <source>
        <dbReference type="PROSITE-ProRule" id="PRU00335"/>
    </source>
</evidence>
<keyword evidence="10" id="KW-1185">Reference proteome</keyword>
<dbReference type="EMBL" id="JAVDYD010000001">
    <property type="protein sequence ID" value="MDR7338647.1"/>
    <property type="molecule type" value="Genomic_DNA"/>
</dbReference>
<dbReference type="Pfam" id="PF13977">
    <property type="entry name" value="TetR_C_6"/>
    <property type="match status" value="1"/>
</dbReference>
<keyword evidence="4" id="KW-0804">Transcription</keyword>
<organism evidence="7 9">
    <name type="scientific">Glycomyces lechevalierae</name>
    <dbReference type="NCBI Taxonomy" id="256034"/>
    <lineage>
        <taxon>Bacteria</taxon>
        <taxon>Bacillati</taxon>
        <taxon>Actinomycetota</taxon>
        <taxon>Actinomycetes</taxon>
        <taxon>Glycomycetales</taxon>
        <taxon>Glycomycetaceae</taxon>
        <taxon>Glycomyces</taxon>
    </lineage>
</organism>
<dbReference type="Pfam" id="PF00440">
    <property type="entry name" value="TetR_N"/>
    <property type="match status" value="1"/>
</dbReference>
<dbReference type="SUPFAM" id="SSF48498">
    <property type="entry name" value="Tetracyclin repressor-like, C-terminal domain"/>
    <property type="match status" value="1"/>
</dbReference>
<gene>
    <name evidence="8" type="ORF">J2S69_002366</name>
    <name evidence="7" type="ORF">O2L01_20925</name>
</gene>
<proteinExistence type="predicted"/>
<dbReference type="PROSITE" id="PS50977">
    <property type="entry name" value="HTH_TETR_2"/>
    <property type="match status" value="1"/>
</dbReference>
<dbReference type="PANTHER" id="PTHR30055:SF234">
    <property type="entry name" value="HTH-TYPE TRANSCRIPTIONAL REGULATOR BETI"/>
    <property type="match status" value="1"/>
</dbReference>
<dbReference type="InterPro" id="IPR050109">
    <property type="entry name" value="HTH-type_TetR-like_transc_reg"/>
</dbReference>
<evidence type="ECO:0000256" key="1">
    <source>
        <dbReference type="ARBA" id="ARBA00022491"/>
    </source>
</evidence>
<protein>
    <submittedName>
        <fullName evidence="8">AcrR family transcriptional regulator</fullName>
    </submittedName>
    <submittedName>
        <fullName evidence="7">TetR family transcriptional regulator C-terminal domain-containing protein</fullName>
    </submittedName>
</protein>
<reference evidence="7" key="1">
    <citation type="submission" date="2022-12" db="EMBL/GenBank/DDBJ databases">
        <title>Gycomyces niveus sp.nov., a novel actinomycete isolated from soil in Shouguang.</title>
        <authorList>
            <person name="Yang X."/>
        </authorList>
    </citation>
    <scope>NUCLEOTIDE SEQUENCE</scope>
    <source>
        <strain evidence="7">DSM 44724</strain>
    </source>
</reference>
<accession>A0A9X3PL30</accession>
<dbReference type="PANTHER" id="PTHR30055">
    <property type="entry name" value="HTH-TYPE TRANSCRIPTIONAL REGULATOR RUTR"/>
    <property type="match status" value="1"/>
</dbReference>
<evidence type="ECO:0000256" key="3">
    <source>
        <dbReference type="ARBA" id="ARBA00023125"/>
    </source>
</evidence>
<dbReference type="Proteomes" id="UP001145799">
    <property type="component" value="Unassembled WGS sequence"/>
</dbReference>
<dbReference type="InterPro" id="IPR009057">
    <property type="entry name" value="Homeodomain-like_sf"/>
</dbReference>
<reference evidence="8 10" key="2">
    <citation type="submission" date="2023-07" db="EMBL/GenBank/DDBJ databases">
        <title>Sequencing the genomes of 1000 actinobacteria strains.</title>
        <authorList>
            <person name="Klenk H.-P."/>
        </authorList>
    </citation>
    <scope>NUCLEOTIDE SEQUENCE [LARGE SCALE GENOMIC DNA]</scope>
    <source>
        <strain evidence="8 10">DSM 44724</strain>
    </source>
</reference>
<keyword evidence="3 5" id="KW-0238">DNA-binding</keyword>
<feature type="DNA-binding region" description="H-T-H motif" evidence="5">
    <location>
        <begin position="31"/>
        <end position="50"/>
    </location>
</feature>
<evidence type="ECO:0000313" key="8">
    <source>
        <dbReference type="EMBL" id="MDR7338647.1"/>
    </source>
</evidence>
<evidence type="ECO:0000259" key="6">
    <source>
        <dbReference type="PROSITE" id="PS50977"/>
    </source>
</evidence>
<dbReference type="SUPFAM" id="SSF46689">
    <property type="entry name" value="Homeodomain-like"/>
    <property type="match status" value="1"/>
</dbReference>